<protein>
    <submittedName>
        <fullName evidence="1">Uncharacterized protein</fullName>
    </submittedName>
</protein>
<evidence type="ECO:0000313" key="1">
    <source>
        <dbReference type="EMBL" id="CDG97858.1"/>
    </source>
</evidence>
<dbReference type="EMBL" id="CBSW010000205">
    <property type="protein sequence ID" value="CDG97858.1"/>
    <property type="molecule type" value="Genomic_DNA"/>
</dbReference>
<comment type="caution">
    <text evidence="1">The sequence shown here is derived from an EMBL/GenBank/DDBJ whole genome shotgun (WGS) entry which is preliminary data.</text>
</comment>
<dbReference type="AlphaFoldDB" id="A0A077NHI1"/>
<sequence length="38" mass="4195">MAFSLGSQTGPSAQMAGEQSFSKFIFIVSDTFHYFLES</sequence>
<dbReference type="HOGENOM" id="CLU_3334971_0_0_6"/>
<organism evidence="1">
    <name type="scientific">Xenorhabdus bovienii str. puntauvense</name>
    <dbReference type="NCBI Taxonomy" id="1398201"/>
    <lineage>
        <taxon>Bacteria</taxon>
        <taxon>Pseudomonadati</taxon>
        <taxon>Pseudomonadota</taxon>
        <taxon>Gammaproteobacteria</taxon>
        <taxon>Enterobacterales</taxon>
        <taxon>Morganellaceae</taxon>
        <taxon>Xenorhabdus</taxon>
    </lineage>
</organism>
<proteinExistence type="predicted"/>
<gene>
    <name evidence="1" type="ORF">XBP1_2830017</name>
</gene>
<dbReference type="Proteomes" id="UP000028511">
    <property type="component" value="Unassembled WGS sequence"/>
</dbReference>
<name>A0A077NHI1_XENBV</name>
<accession>A0A077NHI1</accession>
<reference evidence="1" key="1">
    <citation type="submission" date="2013-07" db="EMBL/GenBank/DDBJ databases">
        <title>Sub-species coevolution in mutualistic symbiosis.</title>
        <authorList>
            <person name="Murfin K."/>
            <person name="Klassen J."/>
            <person name="Lee M."/>
            <person name="Forst S."/>
            <person name="Stock P."/>
            <person name="Goodrich-Blair H."/>
        </authorList>
    </citation>
    <scope>NUCLEOTIDE SEQUENCE [LARGE SCALE GENOMIC DNA]</scope>
    <source>
        <strain evidence="1">Puntauvense</strain>
    </source>
</reference>